<dbReference type="PANTHER" id="PTHR16525">
    <property type="entry name" value="PROTEIN C12ORF4"/>
    <property type="match status" value="1"/>
</dbReference>
<dbReference type="OrthoDB" id="415359at2759"/>
<name>A0A9W8B6Z4_9FUNG</name>
<dbReference type="CDD" id="cd14291">
    <property type="entry name" value="UBA1_NUB1_like"/>
    <property type="match status" value="1"/>
</dbReference>
<gene>
    <name evidence="3" type="ORF">H4R34_003050</name>
</gene>
<dbReference type="SUPFAM" id="SSF46934">
    <property type="entry name" value="UBA-like"/>
    <property type="match status" value="1"/>
</dbReference>
<feature type="region of interest" description="Disordered" evidence="1">
    <location>
        <begin position="413"/>
        <end position="436"/>
    </location>
</feature>
<evidence type="ECO:0000259" key="2">
    <source>
        <dbReference type="PROSITE" id="PS50030"/>
    </source>
</evidence>
<dbReference type="InterPro" id="IPR009060">
    <property type="entry name" value="UBA-like_sf"/>
</dbReference>
<proteinExistence type="predicted"/>
<evidence type="ECO:0000313" key="3">
    <source>
        <dbReference type="EMBL" id="KAJ1978868.1"/>
    </source>
</evidence>
<dbReference type="EMBL" id="JANBQB010000251">
    <property type="protein sequence ID" value="KAJ1978868.1"/>
    <property type="molecule type" value="Genomic_DNA"/>
</dbReference>
<dbReference type="AlphaFoldDB" id="A0A9W8B6Z4"/>
<protein>
    <recommendedName>
        <fullName evidence="2">UBA domain-containing protein</fullName>
    </recommendedName>
</protein>
<comment type="caution">
    <text evidence="3">The sequence shown here is derived from an EMBL/GenBank/DDBJ whole genome shotgun (WGS) entry which is preliminary data.</text>
</comment>
<reference evidence="3" key="1">
    <citation type="submission" date="2022-07" db="EMBL/GenBank/DDBJ databases">
        <title>Phylogenomic reconstructions and comparative analyses of Kickxellomycotina fungi.</title>
        <authorList>
            <person name="Reynolds N.K."/>
            <person name="Stajich J.E."/>
            <person name="Barry K."/>
            <person name="Grigoriev I.V."/>
            <person name="Crous P."/>
            <person name="Smith M.E."/>
        </authorList>
    </citation>
    <scope>NUCLEOTIDE SEQUENCE</scope>
    <source>
        <strain evidence="3">RSA 567</strain>
    </source>
</reference>
<dbReference type="Proteomes" id="UP001151582">
    <property type="component" value="Unassembled WGS sequence"/>
</dbReference>
<dbReference type="Pfam" id="PF10154">
    <property type="entry name" value="Fy-3"/>
    <property type="match status" value="2"/>
</dbReference>
<dbReference type="PROSITE" id="PS50030">
    <property type="entry name" value="UBA"/>
    <property type="match status" value="1"/>
</dbReference>
<dbReference type="SMART" id="SM00165">
    <property type="entry name" value="UBA"/>
    <property type="match status" value="1"/>
</dbReference>
<keyword evidence="4" id="KW-1185">Reference proteome</keyword>
<evidence type="ECO:0000256" key="1">
    <source>
        <dbReference type="SAM" id="MobiDB-lite"/>
    </source>
</evidence>
<accession>A0A9W8B6Z4</accession>
<dbReference type="InterPro" id="IPR019311">
    <property type="entry name" value="Fy-3"/>
</dbReference>
<dbReference type="Pfam" id="PF00627">
    <property type="entry name" value="UBA"/>
    <property type="match status" value="1"/>
</dbReference>
<sequence length="708" mass="77521">MPFAIAPTNLTLLFPALAPDRPWLAADASDPFTPHINLSRPGSPVPCASTTPRMDTKAASAALVIKQHQMVYDVVHKFLRDHCIPPYLHRRLHQLVQAQLIANQRELVRQSRSLAATTLPLRQAHSVQPLVNRYKLTTLKYSTTTAKDPFPQAYQVLATSPLTQLFDAMLEIEDHNAQLIHRLAAVPDAALPFYKKQTAPSAAPTDLGYFKTMYTHYLSATADSCKAWSLLVGDAKALQRHDYHLFIVALHQAYTSTVRTKSTAILPSGSSLPLATATEQARDVLVAALHLLWEEVYPSQPWPPSAKKLAATSPQLPRPLSPEELAQATNGTMAPVGVEALDLLLQMGFPRKQAAAALQACSGEVDQATELLLTNPDAIGPPQTMANLEPLSSPTTPHLLDDSLLSPATPGLKAALPETTPRVPRSPTLISTTVSSEPVASVDESYPSLRSHLSNSERETCTAHLTNFLRAWIGSAAKQLISTELNHPLSLHFADTMTDTLKRDPAASHVNQQQETAPHSTVSAQASIEFSAAIQDELRQMSFVDNFSISLGHHHPLTHNLRLCAKDVAVLVTPPKHPAQRIATQAQTGASIYSQHLNGLVLLLTPADWEHLSRHGDLHQLTSAECNASCRAFFAQAMATTEYHFPTVQQQMIRLFRQLRTRGQTVQPGDVLVTRHSNVPLVHVVFYLIIDNESKYRSTRGTSQVPGL</sequence>
<dbReference type="GO" id="GO:0005737">
    <property type="term" value="C:cytoplasm"/>
    <property type="evidence" value="ECO:0007669"/>
    <property type="project" value="TreeGrafter"/>
</dbReference>
<dbReference type="PANTHER" id="PTHR16525:SF0">
    <property type="entry name" value="PROTEIN C12ORF4"/>
    <property type="match status" value="1"/>
</dbReference>
<feature type="domain" description="UBA" evidence="2">
    <location>
        <begin position="335"/>
        <end position="375"/>
    </location>
</feature>
<evidence type="ECO:0000313" key="4">
    <source>
        <dbReference type="Proteomes" id="UP001151582"/>
    </source>
</evidence>
<dbReference type="InterPro" id="IPR015940">
    <property type="entry name" value="UBA"/>
</dbReference>
<dbReference type="Gene3D" id="1.10.8.10">
    <property type="entry name" value="DNA helicase RuvA subunit, C-terminal domain"/>
    <property type="match status" value="1"/>
</dbReference>
<organism evidence="3 4">
    <name type="scientific">Dimargaris verticillata</name>
    <dbReference type="NCBI Taxonomy" id="2761393"/>
    <lineage>
        <taxon>Eukaryota</taxon>
        <taxon>Fungi</taxon>
        <taxon>Fungi incertae sedis</taxon>
        <taxon>Zoopagomycota</taxon>
        <taxon>Kickxellomycotina</taxon>
        <taxon>Dimargaritomycetes</taxon>
        <taxon>Dimargaritales</taxon>
        <taxon>Dimargaritaceae</taxon>
        <taxon>Dimargaris</taxon>
    </lineage>
</organism>